<evidence type="ECO:0000313" key="4">
    <source>
        <dbReference type="EMBL" id="MET3694400.1"/>
    </source>
</evidence>
<protein>
    <submittedName>
        <fullName evidence="4">Outer membrane protein</fullName>
    </submittedName>
</protein>
<dbReference type="Gene3D" id="1.20.1260.10">
    <property type="match status" value="1"/>
</dbReference>
<evidence type="ECO:0000259" key="3">
    <source>
        <dbReference type="Pfam" id="PF03713"/>
    </source>
</evidence>
<feature type="region of interest" description="Disordered" evidence="1">
    <location>
        <begin position="27"/>
        <end position="65"/>
    </location>
</feature>
<dbReference type="InterPro" id="IPR012347">
    <property type="entry name" value="Ferritin-like"/>
</dbReference>
<keyword evidence="5" id="KW-1185">Reference proteome</keyword>
<dbReference type="InterPro" id="IPR005183">
    <property type="entry name" value="DUF305_CopM-like"/>
</dbReference>
<feature type="chain" id="PRO_5046986671" evidence="2">
    <location>
        <begin position="28"/>
        <end position="153"/>
    </location>
</feature>
<reference evidence="4 5" key="1">
    <citation type="submission" date="2024-06" db="EMBL/GenBank/DDBJ databases">
        <title>Genomic Encyclopedia of Type Strains, Phase IV (KMG-IV): sequencing the most valuable type-strain genomes for metagenomic binning, comparative biology and taxonomic classification.</title>
        <authorList>
            <person name="Goeker M."/>
        </authorList>
    </citation>
    <scope>NUCLEOTIDE SEQUENCE [LARGE SCALE GENOMIC DNA]</scope>
    <source>
        <strain evidence="4 5">DSM 21331</strain>
    </source>
</reference>
<organism evidence="4 5">
    <name type="scientific">Methylobacterium goesingense</name>
    <dbReference type="NCBI Taxonomy" id="243690"/>
    <lineage>
        <taxon>Bacteria</taxon>
        <taxon>Pseudomonadati</taxon>
        <taxon>Pseudomonadota</taxon>
        <taxon>Alphaproteobacteria</taxon>
        <taxon>Hyphomicrobiales</taxon>
        <taxon>Methylobacteriaceae</taxon>
        <taxon>Methylobacterium</taxon>
    </lineage>
</organism>
<evidence type="ECO:0000256" key="1">
    <source>
        <dbReference type="SAM" id="MobiDB-lite"/>
    </source>
</evidence>
<dbReference type="PANTHER" id="PTHR36933">
    <property type="entry name" value="SLL0788 PROTEIN"/>
    <property type="match status" value="1"/>
</dbReference>
<dbReference type="PANTHER" id="PTHR36933:SF1">
    <property type="entry name" value="SLL0788 PROTEIN"/>
    <property type="match status" value="1"/>
</dbReference>
<comment type="caution">
    <text evidence="4">The sequence shown here is derived from an EMBL/GenBank/DDBJ whole genome shotgun (WGS) entry which is preliminary data.</text>
</comment>
<evidence type="ECO:0000313" key="5">
    <source>
        <dbReference type="Proteomes" id="UP001549145"/>
    </source>
</evidence>
<gene>
    <name evidence="4" type="ORF">ABID43_003962</name>
</gene>
<name>A0ABV2LC51_9HYPH</name>
<feature type="signal peptide" evidence="2">
    <location>
        <begin position="1"/>
        <end position="27"/>
    </location>
</feature>
<dbReference type="Proteomes" id="UP001549145">
    <property type="component" value="Unassembled WGS sequence"/>
</dbReference>
<feature type="domain" description="DUF305" evidence="3">
    <location>
        <begin position="59"/>
        <end position="141"/>
    </location>
</feature>
<feature type="compositionally biased region" description="Basic and acidic residues" evidence="1">
    <location>
        <begin position="28"/>
        <end position="42"/>
    </location>
</feature>
<dbReference type="RefSeq" id="WP_354465965.1">
    <property type="nucleotide sequence ID" value="NZ_JBEPMM010000014.1"/>
</dbReference>
<proteinExistence type="predicted"/>
<evidence type="ECO:0000256" key="2">
    <source>
        <dbReference type="SAM" id="SignalP"/>
    </source>
</evidence>
<sequence>MKIAPMKTATALLTGLALLALTGAAPAAEDHHHDGDGHDHGHGTPGHQHSAKPDGAAKAGTSSPSTKAFQEAAMRMHGDMEIRYSGDVDRDFAAGMIPHHAGAIAMARVALQYSKDPEVRALAESIIKAQDTEIVQMQAILKRKEAEAKTAPR</sequence>
<keyword evidence="2" id="KW-0732">Signal</keyword>
<dbReference type="EMBL" id="JBEPMM010000014">
    <property type="protein sequence ID" value="MET3694400.1"/>
    <property type="molecule type" value="Genomic_DNA"/>
</dbReference>
<dbReference type="Pfam" id="PF03713">
    <property type="entry name" value="DUF305"/>
    <property type="match status" value="1"/>
</dbReference>
<accession>A0ABV2LC51</accession>